<evidence type="ECO:0000256" key="1">
    <source>
        <dbReference type="SAM" id="Phobius"/>
    </source>
</evidence>
<evidence type="ECO:0000313" key="2">
    <source>
        <dbReference type="EMBL" id="PWK92264.1"/>
    </source>
</evidence>
<keyword evidence="3" id="KW-1185">Reference proteome</keyword>
<dbReference type="PANTHER" id="PTHR33371:SF4">
    <property type="entry name" value="INTERMEMBRANE PHOSPHOLIPID TRANSPORT SYSTEM BINDING PROTEIN MLAD"/>
    <property type="match status" value="1"/>
</dbReference>
<evidence type="ECO:0000313" key="3">
    <source>
        <dbReference type="Proteomes" id="UP000245523"/>
    </source>
</evidence>
<dbReference type="RefSeq" id="WP_106198653.1">
    <property type="nucleotide sequence ID" value="NZ_JAXEIU010000006.1"/>
</dbReference>
<keyword evidence="1" id="KW-0472">Membrane</keyword>
<accession>A0ABX5LNL0</accession>
<organism evidence="2 3">
    <name type="scientific">Hallerella porci</name>
    <dbReference type="NCBI Taxonomy" id="1945871"/>
    <lineage>
        <taxon>Bacteria</taxon>
        <taxon>Pseudomonadati</taxon>
        <taxon>Fibrobacterota</taxon>
        <taxon>Fibrobacteria</taxon>
        <taxon>Fibrobacterales</taxon>
        <taxon>Fibrobacteraceae</taxon>
        <taxon>Hallerella</taxon>
    </lineage>
</organism>
<protein>
    <submittedName>
        <fullName evidence="2">ABC-type transporter Mla subunit MlaD</fullName>
    </submittedName>
</protein>
<name>A0ABX5LNL0_9BACT</name>
<proteinExistence type="predicted"/>
<dbReference type="PANTHER" id="PTHR33371">
    <property type="entry name" value="INTERMEMBRANE PHOSPHOLIPID TRANSPORT SYSTEM BINDING PROTEIN MLAD-RELATED"/>
    <property type="match status" value="1"/>
</dbReference>
<comment type="caution">
    <text evidence="2">The sequence shown here is derived from an EMBL/GenBank/DDBJ whole genome shotgun (WGS) entry which is preliminary data.</text>
</comment>
<keyword evidence="1" id="KW-1133">Transmembrane helix</keyword>
<reference evidence="2 3" key="1">
    <citation type="submission" date="2018-05" db="EMBL/GenBank/DDBJ databases">
        <title>Animal gut microbial communities from fecal samples from Wisconsin, USA.</title>
        <authorList>
            <person name="Neumann A."/>
        </authorList>
    </citation>
    <scope>NUCLEOTIDE SEQUENCE [LARGE SCALE GENOMIC DNA]</scope>
    <source>
        <strain evidence="2 3">UWS4</strain>
    </source>
</reference>
<feature type="transmembrane region" description="Helical" evidence="1">
    <location>
        <begin position="7"/>
        <end position="28"/>
    </location>
</feature>
<dbReference type="Proteomes" id="UP000245523">
    <property type="component" value="Unassembled WGS sequence"/>
</dbReference>
<sequence>MKISDKAIGYFSFVAILFILAGVAFGMWNAHKESSTTAVIDFDELGALSPEDPMTENGYLIGHVGSIEWLGDRSRVTVVFDNPVTLREGTQFRNASFALMGQRRVELVRNKDGEVLPKDYIFRGEFVPGITESLRFISDLYQQVMLSRDAILTILNGSDTSSGVVQKYQTALQNVENLLQHFDKTATLAQDKIQSLLAQAETASETINRTADATDSLVQIATLKADSAIRHTQSALADISLGLEKIDAIARKVQEDSLAKNLLETKDLIEKVSQLSQKLTAVIQGINPKDIAVYDEKGNRIKLITWKNMHIWGGKARDKHK</sequence>
<dbReference type="EMBL" id="QGHD01000036">
    <property type="protein sequence ID" value="PWK92264.1"/>
    <property type="molecule type" value="Genomic_DNA"/>
</dbReference>
<dbReference type="InterPro" id="IPR052336">
    <property type="entry name" value="MlaD_Phospholipid_Transporter"/>
</dbReference>
<gene>
    <name evidence="2" type="ORF">B0H50_13614</name>
</gene>
<keyword evidence="1" id="KW-0812">Transmembrane</keyword>